<evidence type="ECO:0000313" key="1">
    <source>
        <dbReference type="EMBL" id="SZX68169.1"/>
    </source>
</evidence>
<gene>
    <name evidence="1" type="ORF">BQ4739_LOCUS8544</name>
</gene>
<name>A0A383VTM2_TETOB</name>
<protein>
    <submittedName>
        <fullName evidence="1">Uncharacterized protein</fullName>
    </submittedName>
</protein>
<dbReference type="Proteomes" id="UP000256970">
    <property type="component" value="Unassembled WGS sequence"/>
</dbReference>
<keyword evidence="2" id="KW-1185">Reference proteome</keyword>
<evidence type="ECO:0000313" key="2">
    <source>
        <dbReference type="Proteomes" id="UP000256970"/>
    </source>
</evidence>
<proteinExistence type="predicted"/>
<reference evidence="1 2" key="1">
    <citation type="submission" date="2016-10" db="EMBL/GenBank/DDBJ databases">
        <authorList>
            <person name="Cai Z."/>
        </authorList>
    </citation>
    <scope>NUCLEOTIDE SEQUENCE [LARGE SCALE GENOMIC DNA]</scope>
</reference>
<sequence>MLFDEPASPVMEILPANSSLAASAESAVLRLQQQQLLFNSNSSSTPLLHMHLGQAEQPVLVPAGAATEAIQANSSLAASAESAVLRLQQQLLHGNSSSMVLLQQHIGQEAQPLLVPELRYVRRGGMQTAAAVVHLPAVLPVGGVQQPLC</sequence>
<dbReference type="EMBL" id="FNXT01000845">
    <property type="protein sequence ID" value="SZX68169.1"/>
    <property type="molecule type" value="Genomic_DNA"/>
</dbReference>
<accession>A0A383VTM2</accession>
<dbReference type="AlphaFoldDB" id="A0A383VTM2"/>
<organism evidence="1 2">
    <name type="scientific">Tetradesmus obliquus</name>
    <name type="common">Green alga</name>
    <name type="synonym">Acutodesmus obliquus</name>
    <dbReference type="NCBI Taxonomy" id="3088"/>
    <lineage>
        <taxon>Eukaryota</taxon>
        <taxon>Viridiplantae</taxon>
        <taxon>Chlorophyta</taxon>
        <taxon>core chlorophytes</taxon>
        <taxon>Chlorophyceae</taxon>
        <taxon>CS clade</taxon>
        <taxon>Sphaeropleales</taxon>
        <taxon>Scenedesmaceae</taxon>
        <taxon>Tetradesmus</taxon>
    </lineage>
</organism>